<sequence>MNHEHVGDAAMNAGHRQRLTRRRSLSAWEPVFAAVLVAAIVALVFVSQNHWRRGLLGLGMTLLAGAVLRLVLPARRVGLLAVRGRVFDVTTLAVLGAMIIVVTLTVPVPGS</sequence>
<accession>A0A1C3PF49</accession>
<keyword evidence="1" id="KW-0812">Transmembrane</keyword>
<protein>
    <submittedName>
        <fullName evidence="2">Putative membrane protein</fullName>
    </submittedName>
</protein>
<dbReference type="Pfam" id="PF11222">
    <property type="entry name" value="DUF3017"/>
    <property type="match status" value="1"/>
</dbReference>
<reference evidence="3" key="1">
    <citation type="submission" date="2016-02" db="EMBL/GenBank/DDBJ databases">
        <authorList>
            <person name="Wibberg D."/>
        </authorList>
    </citation>
    <scope>NUCLEOTIDE SEQUENCE [LARGE SCALE GENOMIC DNA]</scope>
</reference>
<proteinExistence type="predicted"/>
<keyword evidence="1" id="KW-1133">Transmembrane helix</keyword>
<dbReference type="Proteomes" id="UP000199013">
    <property type="component" value="Unassembled WGS sequence"/>
</dbReference>
<evidence type="ECO:0000313" key="2">
    <source>
        <dbReference type="EMBL" id="SBW28467.1"/>
    </source>
</evidence>
<evidence type="ECO:0000313" key="3">
    <source>
        <dbReference type="Proteomes" id="UP000199013"/>
    </source>
</evidence>
<keyword evidence="3" id="KW-1185">Reference proteome</keyword>
<dbReference type="InterPro" id="IPR021385">
    <property type="entry name" value="DUF3017"/>
</dbReference>
<keyword evidence="1" id="KW-0472">Membrane</keyword>
<gene>
    <name evidence="2" type="ORF">FDG2_5707</name>
</gene>
<dbReference type="AlphaFoldDB" id="A0A1C3PF49"/>
<organism evidence="2 3">
    <name type="scientific">Candidatus Protofrankia californiensis</name>
    <dbReference type="NCBI Taxonomy" id="1839754"/>
    <lineage>
        <taxon>Bacteria</taxon>
        <taxon>Bacillati</taxon>
        <taxon>Actinomycetota</taxon>
        <taxon>Actinomycetes</taxon>
        <taxon>Frankiales</taxon>
        <taxon>Frankiaceae</taxon>
        <taxon>Protofrankia</taxon>
    </lineage>
</organism>
<name>A0A1C3PF49_9ACTN</name>
<feature type="transmembrane region" description="Helical" evidence="1">
    <location>
        <begin position="86"/>
        <end position="108"/>
    </location>
</feature>
<dbReference type="EMBL" id="FLUV01002366">
    <property type="protein sequence ID" value="SBW28467.1"/>
    <property type="molecule type" value="Genomic_DNA"/>
</dbReference>
<evidence type="ECO:0000256" key="1">
    <source>
        <dbReference type="SAM" id="Phobius"/>
    </source>
</evidence>
<feature type="transmembrane region" description="Helical" evidence="1">
    <location>
        <begin position="25"/>
        <end position="48"/>
    </location>
</feature>
<feature type="transmembrane region" description="Helical" evidence="1">
    <location>
        <begin position="54"/>
        <end position="74"/>
    </location>
</feature>